<dbReference type="InterPro" id="IPR051313">
    <property type="entry name" value="Bact_iron-sidero_bind"/>
</dbReference>
<dbReference type="SUPFAM" id="SSF53807">
    <property type="entry name" value="Helical backbone' metal receptor"/>
    <property type="match status" value="1"/>
</dbReference>
<organism evidence="6">
    <name type="scientific">Cyanothece sp. (strain PCC 7425 / ATCC 29141)</name>
    <dbReference type="NCBI Taxonomy" id="395961"/>
    <lineage>
        <taxon>Bacteria</taxon>
        <taxon>Bacillati</taxon>
        <taxon>Cyanobacteriota</taxon>
        <taxon>Cyanophyceae</taxon>
        <taxon>Gomontiellales</taxon>
        <taxon>Cyanothecaceae</taxon>
        <taxon>Cyanothece</taxon>
    </lineage>
</organism>
<dbReference type="OrthoDB" id="418958at2"/>
<dbReference type="InterPro" id="IPR002491">
    <property type="entry name" value="ABC_transptr_periplasmic_BD"/>
</dbReference>
<dbReference type="PROSITE" id="PS50983">
    <property type="entry name" value="FE_B12_PBP"/>
    <property type="match status" value="1"/>
</dbReference>
<dbReference type="AlphaFoldDB" id="B8HX76"/>
<dbReference type="EMBL" id="CP001344">
    <property type="protein sequence ID" value="ACL44767.1"/>
    <property type="molecule type" value="Genomic_DNA"/>
</dbReference>
<evidence type="ECO:0000313" key="6">
    <source>
        <dbReference type="EMBL" id="ACL44767.1"/>
    </source>
</evidence>
<dbReference type="HOGENOM" id="CLU_038034_0_2_3"/>
<keyword evidence="4" id="KW-0732">Signal</keyword>
<name>B8HX76_CYAP4</name>
<evidence type="ECO:0000256" key="2">
    <source>
        <dbReference type="ARBA" id="ARBA00008814"/>
    </source>
</evidence>
<comment type="subcellular location">
    <subcellularLocation>
        <location evidence="1">Cell envelope</location>
    </subcellularLocation>
</comment>
<dbReference type="Gene3D" id="3.40.50.1980">
    <property type="entry name" value="Nitrogenase molybdenum iron protein domain"/>
    <property type="match status" value="2"/>
</dbReference>
<evidence type="ECO:0000256" key="1">
    <source>
        <dbReference type="ARBA" id="ARBA00004196"/>
    </source>
</evidence>
<dbReference type="PANTHER" id="PTHR30532">
    <property type="entry name" value="IRON III DICITRATE-BINDING PERIPLASMIC PROTEIN"/>
    <property type="match status" value="1"/>
</dbReference>
<dbReference type="KEGG" id="cyn:Cyan7425_2409"/>
<evidence type="ECO:0000259" key="5">
    <source>
        <dbReference type="PROSITE" id="PS50983"/>
    </source>
</evidence>
<dbReference type="GO" id="GO:0030288">
    <property type="term" value="C:outer membrane-bounded periplasmic space"/>
    <property type="evidence" value="ECO:0007669"/>
    <property type="project" value="TreeGrafter"/>
</dbReference>
<reference evidence="6" key="1">
    <citation type="submission" date="2009-01" db="EMBL/GenBank/DDBJ databases">
        <title>Complete sequence of chromosome Cyanothece sp. PCC 7425.</title>
        <authorList>
            <consortium name="US DOE Joint Genome Institute"/>
            <person name="Lucas S."/>
            <person name="Copeland A."/>
            <person name="Lapidus A."/>
            <person name="Glavina del Rio T."/>
            <person name="Dalin E."/>
            <person name="Tice H."/>
            <person name="Bruce D."/>
            <person name="Goodwin L."/>
            <person name="Pitluck S."/>
            <person name="Sims D."/>
            <person name="Meineke L."/>
            <person name="Brettin T."/>
            <person name="Detter J.C."/>
            <person name="Han C."/>
            <person name="Larimer F."/>
            <person name="Land M."/>
            <person name="Hauser L."/>
            <person name="Kyrpides N."/>
            <person name="Ovchinnikova G."/>
            <person name="Liberton M."/>
            <person name="Stoeckel J."/>
            <person name="Banerjee A."/>
            <person name="Singh A."/>
            <person name="Page L."/>
            <person name="Sato H."/>
            <person name="Zhao L."/>
            <person name="Sherman L."/>
            <person name="Pakrasi H."/>
            <person name="Richardson P."/>
        </authorList>
    </citation>
    <scope>NUCLEOTIDE SEQUENCE</scope>
    <source>
        <strain evidence="6">PCC 7425</strain>
    </source>
</reference>
<dbReference type="eggNOG" id="COG0614">
    <property type="taxonomic scope" value="Bacteria"/>
</dbReference>
<dbReference type="CDD" id="cd01146">
    <property type="entry name" value="FhuD"/>
    <property type="match status" value="1"/>
</dbReference>
<evidence type="ECO:0000256" key="4">
    <source>
        <dbReference type="ARBA" id="ARBA00022729"/>
    </source>
</evidence>
<sequence length="333" mass="37891">MSRKFSWQYIKLFLVGLLIVVCLQSCQDVFQQSIQIQRSAVLASECRTVRHELGESCIPYRPQRVVVMDQESLEILVALGFKPIAATTANRVGNKAPILQNRVDFTEIVDLGKEGNPNLEKIVQLKPDLILGMFINPQIYPLLSQIAPTASIEYSQTNWKKTLLLFADMLDQRPKASELLSAFQQRIELIQARLAEQTSKLKISAMRFYTDASLTQFLNQNSFTINVLEELKTISIPEKQRQEIQVPNSDWGYVNVSLERIDLLDADAMFVALDPGSEDSFKLYVTSPLWQTLDVVQQKRVYTVDSGYWIFGNILSANAILDDLCKYLDQEKS</sequence>
<gene>
    <name evidence="6" type="ordered locus">Cyan7425_2409</name>
</gene>
<comment type="similarity">
    <text evidence="2">Belongs to the bacterial solute-binding protein 8 family.</text>
</comment>
<feature type="domain" description="Fe/B12 periplasmic-binding" evidence="5">
    <location>
        <begin position="64"/>
        <end position="332"/>
    </location>
</feature>
<dbReference type="Pfam" id="PF01497">
    <property type="entry name" value="Peripla_BP_2"/>
    <property type="match status" value="1"/>
</dbReference>
<dbReference type="PANTHER" id="PTHR30532:SF25">
    <property type="entry name" value="IRON(III) DICITRATE-BINDING PERIPLASMIC PROTEIN"/>
    <property type="match status" value="1"/>
</dbReference>
<dbReference type="GO" id="GO:1901678">
    <property type="term" value="P:iron coordination entity transport"/>
    <property type="evidence" value="ECO:0007669"/>
    <property type="project" value="UniProtKB-ARBA"/>
</dbReference>
<protein>
    <submittedName>
        <fullName evidence="6">Periplasmic binding protein</fullName>
    </submittedName>
</protein>
<keyword evidence="3" id="KW-0813">Transport</keyword>
<dbReference type="STRING" id="395961.Cyan7425_2409"/>
<proteinExistence type="inferred from homology"/>
<accession>B8HX76</accession>
<evidence type="ECO:0000256" key="3">
    <source>
        <dbReference type="ARBA" id="ARBA00022448"/>
    </source>
</evidence>